<reference evidence="1 2" key="1">
    <citation type="submission" date="2017-10" db="EMBL/GenBank/DDBJ databases">
        <title>Two draft genome sequences of Pusillimonas sp. strains isolated from a nitrate- and radionuclide-contaminated groundwater in Russia.</title>
        <authorList>
            <person name="Grouzdev D.S."/>
            <person name="Tourova T.P."/>
            <person name="Goeva M.A."/>
            <person name="Babich T.L."/>
            <person name="Sokolova D.S."/>
            <person name="Abdullin R."/>
            <person name="Poltaraus A.B."/>
            <person name="Toshchakov S.V."/>
            <person name="Nazina T.N."/>
        </authorList>
    </citation>
    <scope>NUCLEOTIDE SEQUENCE [LARGE SCALE GENOMIC DNA]</scope>
    <source>
        <strain evidence="1 2">JR1/69-2-13</strain>
    </source>
</reference>
<dbReference type="Proteomes" id="UP000234328">
    <property type="component" value="Unassembled WGS sequence"/>
</dbReference>
<evidence type="ECO:0000313" key="1">
    <source>
        <dbReference type="EMBL" id="PLC52770.1"/>
    </source>
</evidence>
<gene>
    <name evidence="1" type="ORF">CR155_17015</name>
</gene>
<organism evidence="1 2">
    <name type="scientific">Pollutimonas nitritireducens</name>
    <dbReference type="NCBI Taxonomy" id="2045209"/>
    <lineage>
        <taxon>Bacteria</taxon>
        <taxon>Pseudomonadati</taxon>
        <taxon>Pseudomonadota</taxon>
        <taxon>Betaproteobacteria</taxon>
        <taxon>Burkholderiales</taxon>
        <taxon>Alcaligenaceae</taxon>
        <taxon>Pollutimonas</taxon>
    </lineage>
</organism>
<accession>A0A2N4UCM1</accession>
<evidence type="ECO:0000313" key="2">
    <source>
        <dbReference type="Proteomes" id="UP000234328"/>
    </source>
</evidence>
<sequence length="74" mass="7778">MSIDALLARGMIAPGYCSFTDRNFRKTAANGGLSAPRDLATGATDIDEASVAAAQLQRRAKKRAVLVVDASLKL</sequence>
<keyword evidence="2" id="KW-1185">Reference proteome</keyword>
<dbReference type="EMBL" id="PDNV01000011">
    <property type="protein sequence ID" value="PLC52770.1"/>
    <property type="molecule type" value="Genomic_DNA"/>
</dbReference>
<name>A0A2N4UCM1_9BURK</name>
<comment type="caution">
    <text evidence="1">The sequence shown here is derived from an EMBL/GenBank/DDBJ whole genome shotgun (WGS) entry which is preliminary data.</text>
</comment>
<dbReference type="AlphaFoldDB" id="A0A2N4UCM1"/>
<proteinExistence type="predicted"/>
<protein>
    <submittedName>
        <fullName evidence="1">Uncharacterized protein</fullName>
    </submittedName>
</protein>